<evidence type="ECO:0000313" key="1">
    <source>
        <dbReference type="EMBL" id="ABG59630.1"/>
    </source>
</evidence>
<keyword evidence="2" id="KW-1185">Reference proteome</keyword>
<proteinExistence type="predicted"/>
<dbReference type="KEGG" id="chu:CHU_2372"/>
<name>A0A6N4ST85_CYTH3</name>
<accession>A0A6N4ST85</accession>
<organism evidence="1 2">
    <name type="scientific">Cytophaga hutchinsonii (strain ATCC 33406 / DSM 1761 / CIP 103989 / NBRC 15051 / NCIMB 9469 / D465)</name>
    <dbReference type="NCBI Taxonomy" id="269798"/>
    <lineage>
        <taxon>Bacteria</taxon>
        <taxon>Pseudomonadati</taxon>
        <taxon>Bacteroidota</taxon>
        <taxon>Cytophagia</taxon>
        <taxon>Cytophagales</taxon>
        <taxon>Cytophagaceae</taxon>
        <taxon>Cytophaga</taxon>
    </lineage>
</organism>
<dbReference type="RefSeq" id="WP_011585744.1">
    <property type="nucleotide sequence ID" value="NC_008255.1"/>
</dbReference>
<sequence>MRLFSIGSKQKKNLPVVYKLGWWAHQKMLEVSSFEVTVIKSQLNLLNSISVIRYVVKGWLQPDSFGMPYIQAVHHSEQLKHMQDSFSQEIEETFSLPVHALIQLTPIVGIKNEKNINKERVAFEIINEYNIKSLQWGANNFMFRCAGIKRVICLNQTK</sequence>
<dbReference type="AlphaFoldDB" id="A0A6N4ST85"/>
<dbReference type="EMBL" id="CP000383">
    <property type="protein sequence ID" value="ABG59630.1"/>
    <property type="molecule type" value="Genomic_DNA"/>
</dbReference>
<protein>
    <submittedName>
        <fullName evidence="1">Uncharacterized protein</fullName>
    </submittedName>
</protein>
<gene>
    <name evidence="1" type="ordered locus">CHU_2372</name>
</gene>
<reference evidence="1 2" key="1">
    <citation type="journal article" date="2007" name="Appl. Environ. Microbiol.">
        <title>Genome sequence of the cellulolytic gliding bacterium Cytophaga hutchinsonii.</title>
        <authorList>
            <person name="Xie G."/>
            <person name="Bruce D.C."/>
            <person name="Challacombe J.F."/>
            <person name="Chertkov O."/>
            <person name="Detter J.C."/>
            <person name="Gilna P."/>
            <person name="Han C.S."/>
            <person name="Lucas S."/>
            <person name="Misra M."/>
            <person name="Myers G.L."/>
            <person name="Richardson P."/>
            <person name="Tapia R."/>
            <person name="Thayer N."/>
            <person name="Thompson L.S."/>
            <person name="Brettin T.S."/>
            <person name="Henrissat B."/>
            <person name="Wilson D.B."/>
            <person name="McBride M.J."/>
        </authorList>
    </citation>
    <scope>NUCLEOTIDE SEQUENCE [LARGE SCALE GENOMIC DNA]</scope>
    <source>
        <strain evidence="2">ATCC 33406 / DSM 1761 / CIP 103989 / NBRC 15051 / NCIMB 9469 / D465</strain>
    </source>
</reference>
<dbReference type="Proteomes" id="UP000001822">
    <property type="component" value="Chromosome"/>
</dbReference>
<evidence type="ECO:0000313" key="2">
    <source>
        <dbReference type="Proteomes" id="UP000001822"/>
    </source>
</evidence>